<keyword evidence="1" id="KW-0963">Cytoplasm</keyword>
<dbReference type="Pfam" id="PF01513">
    <property type="entry name" value="NAD_kinase"/>
    <property type="match status" value="1"/>
</dbReference>
<protein>
    <recommendedName>
        <fullName evidence="1">NAD kinase</fullName>
        <ecNumber evidence="1">2.7.1.23</ecNumber>
    </recommendedName>
    <alternativeName>
        <fullName evidence="1">ATP-dependent NAD kinase</fullName>
    </alternativeName>
</protein>
<dbReference type="EMBL" id="JAHLQI010000001">
    <property type="protein sequence ID" value="MBU5489417.1"/>
    <property type="molecule type" value="Genomic_DNA"/>
</dbReference>
<gene>
    <name evidence="1" type="primary">nadK</name>
    <name evidence="2" type="ORF">KQI75_02040</name>
</gene>
<dbReference type="PANTHER" id="PTHR20275:SF0">
    <property type="entry name" value="NAD KINASE"/>
    <property type="match status" value="1"/>
</dbReference>
<dbReference type="HAMAP" id="MF_00361">
    <property type="entry name" value="NAD_kinase"/>
    <property type="match status" value="1"/>
</dbReference>
<dbReference type="GO" id="GO:0016301">
    <property type="term" value="F:kinase activity"/>
    <property type="evidence" value="ECO:0007669"/>
    <property type="project" value="UniProtKB-KW"/>
</dbReference>
<comment type="function">
    <text evidence="1">Involved in the regulation of the intracellular balance of NAD and NADP, and is a key enzyme in the biosynthesis of NADP. Catalyzes specifically the phosphorylation on 2'-hydroxyl of the adenosine moiety of NAD to yield NADP.</text>
</comment>
<keyword evidence="1" id="KW-0808">Transferase</keyword>
<feature type="binding site" evidence="1">
    <location>
        <position position="182"/>
    </location>
    <ligand>
        <name>NAD(+)</name>
        <dbReference type="ChEBI" id="CHEBI:57540"/>
    </ligand>
</feature>
<comment type="caution">
    <text evidence="2">The sequence shown here is derived from an EMBL/GenBank/DDBJ whole genome shotgun (WGS) entry which is preliminary data.</text>
</comment>
<organism evidence="2 3">
    <name type="scientific">Butyricicoccus intestinisimiae</name>
    <dbReference type="NCBI Taxonomy" id="2841509"/>
    <lineage>
        <taxon>Bacteria</taxon>
        <taxon>Bacillati</taxon>
        <taxon>Bacillota</taxon>
        <taxon>Clostridia</taxon>
        <taxon>Eubacteriales</taxon>
        <taxon>Butyricicoccaceae</taxon>
        <taxon>Butyricicoccus</taxon>
    </lineage>
</organism>
<dbReference type="EC" id="2.7.1.23" evidence="1"/>
<name>A0ABS6EPA5_9FIRM</name>
<feature type="binding site" evidence="1">
    <location>
        <position position="163"/>
    </location>
    <ligand>
        <name>NAD(+)</name>
        <dbReference type="ChEBI" id="CHEBI:57540"/>
    </ligand>
</feature>
<accession>A0ABS6EPA5</accession>
<dbReference type="Proteomes" id="UP000783588">
    <property type="component" value="Unassembled WGS sequence"/>
</dbReference>
<keyword evidence="1" id="KW-0547">Nucleotide-binding</keyword>
<comment type="similarity">
    <text evidence="1">Belongs to the NAD kinase family.</text>
</comment>
<comment type="catalytic activity">
    <reaction evidence="1">
        <text>NAD(+) + ATP = ADP + NADP(+) + H(+)</text>
        <dbReference type="Rhea" id="RHEA:18629"/>
        <dbReference type="ChEBI" id="CHEBI:15378"/>
        <dbReference type="ChEBI" id="CHEBI:30616"/>
        <dbReference type="ChEBI" id="CHEBI:57540"/>
        <dbReference type="ChEBI" id="CHEBI:58349"/>
        <dbReference type="ChEBI" id="CHEBI:456216"/>
        <dbReference type="EC" id="2.7.1.23"/>
    </reaction>
</comment>
<evidence type="ECO:0000313" key="2">
    <source>
        <dbReference type="EMBL" id="MBU5489417.1"/>
    </source>
</evidence>
<evidence type="ECO:0000256" key="1">
    <source>
        <dbReference type="HAMAP-Rule" id="MF_00361"/>
    </source>
</evidence>
<proteinExistence type="inferred from homology"/>
<feature type="binding site" evidence="1">
    <location>
        <begin position="79"/>
        <end position="80"/>
    </location>
    <ligand>
        <name>NAD(+)</name>
        <dbReference type="ChEBI" id="CHEBI:57540"/>
    </ligand>
</feature>
<keyword evidence="1" id="KW-0521">NADP</keyword>
<dbReference type="Pfam" id="PF20143">
    <property type="entry name" value="NAD_kinase_C"/>
    <property type="match status" value="1"/>
</dbReference>
<reference evidence="2 3" key="1">
    <citation type="submission" date="2021-06" db="EMBL/GenBank/DDBJ databases">
        <authorList>
            <person name="Sun Q."/>
            <person name="Li D."/>
        </authorList>
    </citation>
    <scope>NUCLEOTIDE SEQUENCE [LARGE SCALE GENOMIC DNA]</scope>
    <source>
        <strain evidence="2 3">MSJd-7</strain>
    </source>
</reference>
<dbReference type="RefSeq" id="WP_216469013.1">
    <property type="nucleotide sequence ID" value="NZ_JAHLQI010000001.1"/>
</dbReference>
<feature type="binding site" evidence="1">
    <location>
        <begin position="152"/>
        <end position="153"/>
    </location>
    <ligand>
        <name>NAD(+)</name>
        <dbReference type="ChEBI" id="CHEBI:57540"/>
    </ligand>
</feature>
<dbReference type="InterPro" id="IPR002504">
    <property type="entry name" value="NADK"/>
</dbReference>
<keyword evidence="1" id="KW-0520">NAD</keyword>
<keyword evidence="1" id="KW-0067">ATP-binding</keyword>
<dbReference type="PANTHER" id="PTHR20275">
    <property type="entry name" value="NAD KINASE"/>
    <property type="match status" value="1"/>
</dbReference>
<comment type="caution">
    <text evidence="1">Lacks conserved residue(s) required for the propagation of feature annotation.</text>
</comment>
<sequence>MTNERLQHPIKKVMIWPNTGKEGMGLAVRQAADVLREFGAEVILAERALEIGIDTDGFLVHTLQKAMIEADFIVVLGGDGTILSMAQHAAPYHVPIFGVNMGHVGFMTEVEFPEFRMIQRIFEGKYTIDDRMMLDVDVIRGDQLVYRSMALNEAIVKTGSIFRISLLDIFCDRQPVCSLHGDGVIVATPTGSTAYSLAAGGPIIEPSAENISVVPICPHEVNAKSYIYSPHREISIEPRFFNDATIFVSCDGRRGFELMDGDRVCIRKAPFFTQLLRVKGNSFYSLLNEKLTIRRV</sequence>
<feature type="active site" description="Proton acceptor" evidence="1">
    <location>
        <position position="79"/>
    </location>
</feature>
<keyword evidence="3" id="KW-1185">Reference proteome</keyword>
<keyword evidence="1 2" id="KW-0418">Kinase</keyword>
<feature type="binding site" evidence="1">
    <location>
        <position position="180"/>
    </location>
    <ligand>
        <name>NAD(+)</name>
        <dbReference type="ChEBI" id="CHEBI:57540"/>
    </ligand>
</feature>
<comment type="cofactor">
    <cofactor evidence="1">
        <name>a divalent metal cation</name>
        <dbReference type="ChEBI" id="CHEBI:60240"/>
    </cofactor>
</comment>
<comment type="subcellular location">
    <subcellularLocation>
        <location evidence="1">Cytoplasm</location>
    </subcellularLocation>
</comment>
<evidence type="ECO:0000313" key="3">
    <source>
        <dbReference type="Proteomes" id="UP000783588"/>
    </source>
</evidence>